<dbReference type="SUPFAM" id="SSF46785">
    <property type="entry name" value="Winged helix' DNA-binding domain"/>
    <property type="match status" value="1"/>
</dbReference>
<dbReference type="AlphaFoldDB" id="A0A3P1V4R1"/>
<evidence type="ECO:0000313" key="3">
    <source>
        <dbReference type="Proteomes" id="UP000271272"/>
    </source>
</evidence>
<dbReference type="InterPro" id="IPR039422">
    <property type="entry name" value="MarR/SlyA-like"/>
</dbReference>
<gene>
    <name evidence="2" type="ORF">EII10_07810</name>
</gene>
<dbReference type="Proteomes" id="UP000271272">
    <property type="component" value="Unassembled WGS sequence"/>
</dbReference>
<keyword evidence="3" id="KW-1185">Reference proteome</keyword>
<name>A0A3P1V4R1_9ACTO</name>
<dbReference type="Gene3D" id="1.10.10.10">
    <property type="entry name" value="Winged helix-like DNA-binding domain superfamily/Winged helix DNA-binding domain"/>
    <property type="match status" value="1"/>
</dbReference>
<dbReference type="GO" id="GO:0006950">
    <property type="term" value="P:response to stress"/>
    <property type="evidence" value="ECO:0007669"/>
    <property type="project" value="TreeGrafter"/>
</dbReference>
<feature type="domain" description="HTH marR-type" evidence="1">
    <location>
        <begin position="43"/>
        <end position="175"/>
    </location>
</feature>
<dbReference type="Pfam" id="PF12802">
    <property type="entry name" value="MarR_2"/>
    <property type="match status" value="1"/>
</dbReference>
<protein>
    <submittedName>
        <fullName evidence="2">MarR family transcriptional regulator</fullName>
    </submittedName>
</protein>
<dbReference type="GO" id="GO:0003700">
    <property type="term" value="F:DNA-binding transcription factor activity"/>
    <property type="evidence" value="ECO:0007669"/>
    <property type="project" value="InterPro"/>
</dbReference>
<dbReference type="PANTHER" id="PTHR33164">
    <property type="entry name" value="TRANSCRIPTIONAL REGULATOR, MARR FAMILY"/>
    <property type="match status" value="1"/>
</dbReference>
<dbReference type="InterPro" id="IPR036390">
    <property type="entry name" value="WH_DNA-bd_sf"/>
</dbReference>
<reference evidence="2 3" key="1">
    <citation type="submission" date="2018-11" db="EMBL/GenBank/DDBJ databases">
        <title>Genomes From Bacteria Associated with the Canine Oral Cavity: a Test Case for Automated Genome-Based Taxonomic Assignment.</title>
        <authorList>
            <person name="Coil D.A."/>
            <person name="Jospin G."/>
            <person name="Darling A.E."/>
            <person name="Wallis C."/>
            <person name="Davis I.J."/>
            <person name="Harris S."/>
            <person name="Eisen J.A."/>
            <person name="Holcombe L.J."/>
            <person name="O'Flynn C."/>
        </authorList>
    </citation>
    <scope>NUCLEOTIDE SEQUENCE [LARGE SCALE GENOMIC DNA]</scope>
    <source>
        <strain evidence="2 3">OH5050</strain>
    </source>
</reference>
<sequence length="184" mass="19116">MPTGICLSDISGTVVPSRRAPGGSGRSSPVEDVVAVSLGSPLSAGLGYRLIKLGEVALDRAASALESVGVRPRHFNVLSTVAAAPSLSQKELSALLGIDPNVMVGLIDDLEADGLASRQRSTADRRKHVVVINDEGHHVIAEGQRAIAAAEDDFLAVLTAEERALLRELTSRLLDIPAPAAAES</sequence>
<dbReference type="PANTHER" id="PTHR33164:SF89">
    <property type="entry name" value="MARR FAMILY REGULATORY PROTEIN"/>
    <property type="match status" value="1"/>
</dbReference>
<accession>A0A3P1V4R1</accession>
<dbReference type="InterPro" id="IPR000835">
    <property type="entry name" value="HTH_MarR-typ"/>
</dbReference>
<dbReference type="PROSITE" id="PS50995">
    <property type="entry name" value="HTH_MARR_2"/>
    <property type="match status" value="1"/>
</dbReference>
<evidence type="ECO:0000313" key="2">
    <source>
        <dbReference type="EMBL" id="RRD29129.1"/>
    </source>
</evidence>
<dbReference type="EMBL" id="RQZC01000011">
    <property type="protein sequence ID" value="RRD29129.1"/>
    <property type="molecule type" value="Genomic_DNA"/>
</dbReference>
<proteinExistence type="predicted"/>
<dbReference type="InterPro" id="IPR036388">
    <property type="entry name" value="WH-like_DNA-bd_sf"/>
</dbReference>
<evidence type="ECO:0000259" key="1">
    <source>
        <dbReference type="PROSITE" id="PS50995"/>
    </source>
</evidence>
<dbReference type="PRINTS" id="PR00598">
    <property type="entry name" value="HTHMARR"/>
</dbReference>
<comment type="caution">
    <text evidence="2">The sequence shown here is derived from an EMBL/GenBank/DDBJ whole genome shotgun (WGS) entry which is preliminary data.</text>
</comment>
<dbReference type="SMART" id="SM00347">
    <property type="entry name" value="HTH_MARR"/>
    <property type="match status" value="1"/>
</dbReference>
<organism evidence="2 3">
    <name type="scientific">Actinomyces bowdenii</name>
    <dbReference type="NCBI Taxonomy" id="131109"/>
    <lineage>
        <taxon>Bacteria</taxon>
        <taxon>Bacillati</taxon>
        <taxon>Actinomycetota</taxon>
        <taxon>Actinomycetes</taxon>
        <taxon>Actinomycetales</taxon>
        <taxon>Actinomycetaceae</taxon>
        <taxon>Actinomyces</taxon>
    </lineage>
</organism>
<dbReference type="OrthoDB" id="8635520at2"/>